<reference evidence="1 2" key="1">
    <citation type="submission" date="2022-03" db="EMBL/GenBank/DDBJ databases">
        <title>Chryseobacterium sp. isolated from particulate matters in swine house.</title>
        <authorList>
            <person name="Won M."/>
            <person name="Kim S.-J."/>
            <person name="Kwon S.-W."/>
        </authorList>
    </citation>
    <scope>NUCLEOTIDE SEQUENCE [LARGE SCALE GENOMIC DNA]</scope>
    <source>
        <strain evidence="1 2">SC2-2</strain>
    </source>
</reference>
<proteinExistence type="predicted"/>
<evidence type="ECO:0000313" key="2">
    <source>
        <dbReference type="Proteomes" id="UP000831460"/>
    </source>
</evidence>
<dbReference type="EMBL" id="CP094532">
    <property type="protein sequence ID" value="UOE42300.1"/>
    <property type="molecule type" value="Genomic_DNA"/>
</dbReference>
<dbReference type="Proteomes" id="UP000831460">
    <property type="component" value="Chromosome"/>
</dbReference>
<accession>A0ABY4BT38</accession>
<dbReference type="RefSeq" id="WP_243551329.1">
    <property type="nucleotide sequence ID" value="NZ_CP094532.1"/>
</dbReference>
<evidence type="ECO:0000313" key="1">
    <source>
        <dbReference type="EMBL" id="UOE42300.1"/>
    </source>
</evidence>
<protein>
    <submittedName>
        <fullName evidence="1">Uncharacterized protein</fullName>
    </submittedName>
</protein>
<organism evidence="1 2">
    <name type="scientific">Chryseobacterium suipulveris</name>
    <dbReference type="NCBI Taxonomy" id="2929800"/>
    <lineage>
        <taxon>Bacteria</taxon>
        <taxon>Pseudomonadati</taxon>
        <taxon>Bacteroidota</taxon>
        <taxon>Flavobacteriia</taxon>
        <taxon>Flavobacteriales</taxon>
        <taxon>Weeksellaceae</taxon>
        <taxon>Chryseobacterium group</taxon>
        <taxon>Chryseobacterium</taxon>
    </lineage>
</organism>
<name>A0ABY4BT38_9FLAO</name>
<keyword evidence="2" id="KW-1185">Reference proteome</keyword>
<sequence length="49" mass="5920">METLIIQYDILIKEKLMKLLSTFSVKELEIIGKHEKSEQIRKELHEDYD</sequence>
<gene>
    <name evidence="1" type="ORF">MTP09_06595</name>
</gene>